<dbReference type="PANTHER" id="PTHR46401:SF2">
    <property type="entry name" value="GLYCOSYLTRANSFERASE WBBK-RELATED"/>
    <property type="match status" value="1"/>
</dbReference>
<organism evidence="3 4">
    <name type="scientific">Polaribacter pacificus</name>
    <dbReference type="NCBI Taxonomy" id="1775173"/>
    <lineage>
        <taxon>Bacteria</taxon>
        <taxon>Pseudomonadati</taxon>
        <taxon>Bacteroidota</taxon>
        <taxon>Flavobacteriia</taxon>
        <taxon>Flavobacteriales</taxon>
        <taxon>Flavobacteriaceae</taxon>
    </lineage>
</organism>
<evidence type="ECO:0000256" key="1">
    <source>
        <dbReference type="ARBA" id="ARBA00022679"/>
    </source>
</evidence>
<dbReference type="SUPFAM" id="SSF53756">
    <property type="entry name" value="UDP-Glycosyltransferase/glycogen phosphorylase"/>
    <property type="match status" value="1"/>
</dbReference>
<name>A0A917I0C0_9FLAO</name>
<keyword evidence="4" id="KW-1185">Reference proteome</keyword>
<evidence type="ECO:0000259" key="2">
    <source>
        <dbReference type="Pfam" id="PF00534"/>
    </source>
</evidence>
<keyword evidence="1" id="KW-0808">Transferase</keyword>
<dbReference type="InterPro" id="IPR001296">
    <property type="entry name" value="Glyco_trans_1"/>
</dbReference>
<dbReference type="PANTHER" id="PTHR46401">
    <property type="entry name" value="GLYCOSYLTRANSFERASE WBBK-RELATED"/>
    <property type="match status" value="1"/>
</dbReference>
<dbReference type="Proteomes" id="UP000633278">
    <property type="component" value="Unassembled WGS sequence"/>
</dbReference>
<gene>
    <name evidence="3" type="ORF">GCM10011416_17370</name>
</gene>
<dbReference type="EMBL" id="BMJW01000002">
    <property type="protein sequence ID" value="GGG99550.1"/>
    <property type="molecule type" value="Genomic_DNA"/>
</dbReference>
<protein>
    <recommendedName>
        <fullName evidence="2">Glycosyl transferase family 1 domain-containing protein</fullName>
    </recommendedName>
</protein>
<dbReference type="RefSeq" id="WP_188598931.1">
    <property type="nucleotide sequence ID" value="NZ_BMJW01000002.1"/>
</dbReference>
<reference evidence="3" key="2">
    <citation type="submission" date="2020-09" db="EMBL/GenBank/DDBJ databases">
        <authorList>
            <person name="Sun Q."/>
            <person name="Zhou Y."/>
        </authorList>
    </citation>
    <scope>NUCLEOTIDE SEQUENCE</scope>
    <source>
        <strain evidence="3">CGMCC 1.15763</strain>
    </source>
</reference>
<accession>A0A917I0C0</accession>
<evidence type="ECO:0000313" key="4">
    <source>
        <dbReference type="Proteomes" id="UP000633278"/>
    </source>
</evidence>
<comment type="caution">
    <text evidence="3">The sequence shown here is derived from an EMBL/GenBank/DDBJ whole genome shotgun (WGS) entry which is preliminary data.</text>
</comment>
<dbReference type="Gene3D" id="3.40.50.2000">
    <property type="entry name" value="Glycogen Phosphorylase B"/>
    <property type="match status" value="2"/>
</dbReference>
<dbReference type="Pfam" id="PF00534">
    <property type="entry name" value="Glycos_transf_1"/>
    <property type="match status" value="1"/>
</dbReference>
<dbReference type="AlphaFoldDB" id="A0A917I0C0"/>
<feature type="domain" description="Glycosyl transferase family 1" evidence="2">
    <location>
        <begin position="187"/>
        <end position="335"/>
    </location>
</feature>
<dbReference type="CDD" id="cd03801">
    <property type="entry name" value="GT4_PimA-like"/>
    <property type="match status" value="1"/>
</dbReference>
<reference evidence="3" key="1">
    <citation type="journal article" date="2014" name="Int. J. Syst. Evol. Microbiol.">
        <title>Complete genome sequence of Corynebacterium casei LMG S-19264T (=DSM 44701T), isolated from a smear-ripened cheese.</title>
        <authorList>
            <consortium name="US DOE Joint Genome Institute (JGI-PGF)"/>
            <person name="Walter F."/>
            <person name="Albersmeier A."/>
            <person name="Kalinowski J."/>
            <person name="Ruckert C."/>
        </authorList>
    </citation>
    <scope>NUCLEOTIDE SEQUENCE</scope>
    <source>
        <strain evidence="3">CGMCC 1.15763</strain>
    </source>
</reference>
<sequence length="363" mass="42147">MSKKNILLSSKAIPSDQIGSWNVLLTNLVKKETSFFDKIISPYPSSVIERVNVPVETNNILTVFLSKFNSYYAKKTYWKKLKENITSTEIVNVIIFDDIKILQTINHYAKKARIRKQINIIYFIRGYRFDVPVDHRNNIYNCIDKLVIQTESSYKIQLQENHTIPCEVVLLPNGIDSKVFYQLQPKDKEELRHKLGFDNGKMYFLWVSQDRPKKGLSIVLKAWENIIQKHTDVELLILGTHNEVKGKQITWLGRKKNKQLARYYQSTDFYIFSSLCHEGHPLSLTEALKSGAKCLASDIDPISEVLHDGDLGYLVKNPHFVDSWVNAINDVLTNDINFNMNNTDLIKLYNDKEWIANFKEILN</sequence>
<evidence type="ECO:0000313" key="3">
    <source>
        <dbReference type="EMBL" id="GGG99550.1"/>
    </source>
</evidence>
<proteinExistence type="predicted"/>
<dbReference type="GO" id="GO:0009103">
    <property type="term" value="P:lipopolysaccharide biosynthetic process"/>
    <property type="evidence" value="ECO:0007669"/>
    <property type="project" value="TreeGrafter"/>
</dbReference>
<dbReference type="GO" id="GO:0016757">
    <property type="term" value="F:glycosyltransferase activity"/>
    <property type="evidence" value="ECO:0007669"/>
    <property type="project" value="InterPro"/>
</dbReference>